<feature type="transmembrane region" description="Helical" evidence="1">
    <location>
        <begin position="229"/>
        <end position="247"/>
    </location>
</feature>
<reference evidence="2 3" key="1">
    <citation type="submission" date="2016-11" db="EMBL/GenBank/DDBJ databases">
        <title>Trade-off between light-utilization and light-protection in marine flavobacteria.</title>
        <authorList>
            <person name="Kumagai Y."/>
        </authorList>
    </citation>
    <scope>NUCLEOTIDE SEQUENCE [LARGE SCALE GENOMIC DNA]</scope>
    <source>
        <strain evidence="2 3">NBRC 107741</strain>
    </source>
</reference>
<evidence type="ECO:0000256" key="1">
    <source>
        <dbReference type="SAM" id="Phobius"/>
    </source>
</evidence>
<dbReference type="Proteomes" id="UP000239800">
    <property type="component" value="Unassembled WGS sequence"/>
</dbReference>
<sequence>MNALPYKSKQYGLIAIKLCLLGLSLFYIIGRMDQDMTLGHGFLLLSMPIFSLLLIMATLNWTLEAIKWKLAVSPVRPMKLVEAYKQTLAGLALSLATPARIGDFGVKAAYFSPSQRRSVLLSNGIAHGTQFLATLFFGLLGLLLSWNLIHPFLATANFWLATGIILLAAALIWLVWKKGARISIKRKIALRSSLSVLGLSLMRYVCFSLMFTVLMQIQSIELGWTQTLSLIWLTYLLSSAVPSFLILDVAIKGGVAVWLFSLAGIAAWPVLSAISLMWLFNMILPALIGAWFSLSYRPSHR</sequence>
<feature type="transmembrane region" description="Helical" evidence="1">
    <location>
        <begin position="125"/>
        <end position="146"/>
    </location>
</feature>
<dbReference type="AlphaFoldDB" id="A0A2S7KLH0"/>
<organism evidence="2 3">
    <name type="scientific">Aureitalea marina</name>
    <dbReference type="NCBI Taxonomy" id="930804"/>
    <lineage>
        <taxon>Bacteria</taxon>
        <taxon>Pseudomonadati</taxon>
        <taxon>Bacteroidota</taxon>
        <taxon>Flavobacteriia</taxon>
        <taxon>Flavobacteriales</taxon>
        <taxon>Flavobacteriaceae</taxon>
        <taxon>Aureitalea</taxon>
    </lineage>
</organism>
<gene>
    <name evidence="2" type="ORF">BST85_00085</name>
</gene>
<feature type="transmembrane region" description="Helical" evidence="1">
    <location>
        <begin position="158"/>
        <end position="176"/>
    </location>
</feature>
<feature type="transmembrane region" description="Helical" evidence="1">
    <location>
        <begin position="12"/>
        <end position="30"/>
    </location>
</feature>
<feature type="transmembrane region" description="Helical" evidence="1">
    <location>
        <begin position="254"/>
        <end position="271"/>
    </location>
</feature>
<dbReference type="RefSeq" id="WP_104811390.1">
    <property type="nucleotide sequence ID" value="NZ_MQUB01000001.1"/>
</dbReference>
<proteinExistence type="predicted"/>
<keyword evidence="1" id="KW-1133">Transmembrane helix</keyword>
<comment type="caution">
    <text evidence="2">The sequence shown here is derived from an EMBL/GenBank/DDBJ whole genome shotgun (WGS) entry which is preliminary data.</text>
</comment>
<dbReference type="EMBL" id="MQUB01000001">
    <property type="protein sequence ID" value="PQB03467.1"/>
    <property type="molecule type" value="Genomic_DNA"/>
</dbReference>
<feature type="transmembrane region" description="Helical" evidence="1">
    <location>
        <begin position="196"/>
        <end position="217"/>
    </location>
</feature>
<feature type="transmembrane region" description="Helical" evidence="1">
    <location>
        <begin position="277"/>
        <end position="296"/>
    </location>
</feature>
<dbReference type="OrthoDB" id="1121314at2"/>
<keyword evidence="1" id="KW-0472">Membrane</keyword>
<evidence type="ECO:0000313" key="2">
    <source>
        <dbReference type="EMBL" id="PQB03467.1"/>
    </source>
</evidence>
<keyword evidence="3" id="KW-1185">Reference proteome</keyword>
<accession>A0A2S7KLH0</accession>
<name>A0A2S7KLH0_9FLAO</name>
<evidence type="ECO:0000313" key="3">
    <source>
        <dbReference type="Proteomes" id="UP000239800"/>
    </source>
</evidence>
<protein>
    <recommendedName>
        <fullName evidence="4">Lysylphosphatidylglycerol synthetase</fullName>
    </recommendedName>
</protein>
<keyword evidence="1" id="KW-0812">Transmembrane</keyword>
<feature type="transmembrane region" description="Helical" evidence="1">
    <location>
        <begin position="42"/>
        <end position="63"/>
    </location>
</feature>
<evidence type="ECO:0008006" key="4">
    <source>
        <dbReference type="Google" id="ProtNLM"/>
    </source>
</evidence>